<accession>W6YZI7</accession>
<protein>
    <submittedName>
        <fullName evidence="1">Uncharacterized protein</fullName>
    </submittedName>
</protein>
<dbReference type="KEGG" id="bze:COCCADRAFT_87175"/>
<keyword evidence="2" id="KW-1185">Reference proteome</keyword>
<dbReference type="AlphaFoldDB" id="W6YZI7"/>
<sequence>MTYPRNTEQVLLCQWASLHPLPPNPLQSLCRPEKSPATSLDEHHFYVHFPKLARKPAVDGCWCA</sequence>
<proteinExistence type="predicted"/>
<dbReference type="RefSeq" id="XP_007708867.1">
    <property type="nucleotide sequence ID" value="XM_007710677.1"/>
</dbReference>
<reference evidence="1 2" key="1">
    <citation type="journal article" date="2013" name="PLoS Genet.">
        <title>Comparative genome structure, secondary metabolite, and effector coding capacity across Cochliobolus pathogens.</title>
        <authorList>
            <person name="Condon B.J."/>
            <person name="Leng Y."/>
            <person name="Wu D."/>
            <person name="Bushley K.E."/>
            <person name="Ohm R.A."/>
            <person name="Otillar R."/>
            <person name="Martin J."/>
            <person name="Schackwitz W."/>
            <person name="Grimwood J."/>
            <person name="MohdZainudin N."/>
            <person name="Xue C."/>
            <person name="Wang R."/>
            <person name="Manning V.A."/>
            <person name="Dhillon B."/>
            <person name="Tu Z.J."/>
            <person name="Steffenson B.J."/>
            <person name="Salamov A."/>
            <person name="Sun H."/>
            <person name="Lowry S."/>
            <person name="LaButti K."/>
            <person name="Han J."/>
            <person name="Copeland A."/>
            <person name="Lindquist E."/>
            <person name="Barry K."/>
            <person name="Schmutz J."/>
            <person name="Baker S.E."/>
            <person name="Ciuffetti L.M."/>
            <person name="Grigoriev I.V."/>
            <person name="Zhong S."/>
            <person name="Turgeon B.G."/>
        </authorList>
    </citation>
    <scope>NUCLEOTIDE SEQUENCE [LARGE SCALE GENOMIC DNA]</scope>
    <source>
        <strain evidence="1 2">26-R-13</strain>
    </source>
</reference>
<dbReference type="Proteomes" id="UP000053841">
    <property type="component" value="Unassembled WGS sequence"/>
</dbReference>
<dbReference type="HOGENOM" id="CLU_2867340_0_0_1"/>
<name>W6YZI7_COCC2</name>
<dbReference type="EMBL" id="KI964557">
    <property type="protein sequence ID" value="EUC36841.1"/>
    <property type="molecule type" value="Genomic_DNA"/>
</dbReference>
<dbReference type="GeneID" id="19152315"/>
<evidence type="ECO:0000313" key="2">
    <source>
        <dbReference type="Proteomes" id="UP000053841"/>
    </source>
</evidence>
<organism evidence="1 2">
    <name type="scientific">Cochliobolus carbonum (strain 26-R-13)</name>
    <name type="common">Maize leaf spot fungus</name>
    <name type="synonym">Bipolaris zeicola</name>
    <dbReference type="NCBI Taxonomy" id="930089"/>
    <lineage>
        <taxon>Eukaryota</taxon>
        <taxon>Fungi</taxon>
        <taxon>Dikarya</taxon>
        <taxon>Ascomycota</taxon>
        <taxon>Pezizomycotina</taxon>
        <taxon>Dothideomycetes</taxon>
        <taxon>Pleosporomycetidae</taxon>
        <taxon>Pleosporales</taxon>
        <taxon>Pleosporineae</taxon>
        <taxon>Pleosporaceae</taxon>
        <taxon>Bipolaris</taxon>
    </lineage>
</organism>
<evidence type="ECO:0000313" key="1">
    <source>
        <dbReference type="EMBL" id="EUC36841.1"/>
    </source>
</evidence>
<gene>
    <name evidence="1" type="ORF">COCCADRAFT_87175</name>
</gene>